<dbReference type="InterPro" id="IPR003682">
    <property type="entry name" value="rRNA_ssu_MeTfrase_G"/>
</dbReference>
<organism evidence="4">
    <name type="scientific">marine metagenome</name>
    <dbReference type="NCBI Taxonomy" id="408172"/>
    <lineage>
        <taxon>unclassified sequences</taxon>
        <taxon>metagenomes</taxon>
        <taxon>ecological metagenomes</taxon>
    </lineage>
</organism>
<dbReference type="NCBIfam" id="TIGR00138">
    <property type="entry name" value="rsmG_gidB"/>
    <property type="match status" value="1"/>
</dbReference>
<dbReference type="HAMAP" id="MF_00074">
    <property type="entry name" value="16SrRNA_methyltr_G"/>
    <property type="match status" value="1"/>
</dbReference>
<dbReference type="CDD" id="cd02440">
    <property type="entry name" value="AdoMet_MTases"/>
    <property type="match status" value="1"/>
</dbReference>
<dbReference type="PANTHER" id="PTHR31760">
    <property type="entry name" value="S-ADENOSYL-L-METHIONINE-DEPENDENT METHYLTRANSFERASES SUPERFAMILY PROTEIN"/>
    <property type="match status" value="1"/>
</dbReference>
<evidence type="ECO:0000313" key="4">
    <source>
        <dbReference type="EMBL" id="SVD46496.1"/>
    </source>
</evidence>
<dbReference type="GO" id="GO:0070043">
    <property type="term" value="F:rRNA (guanine-N7-)-methyltransferase activity"/>
    <property type="evidence" value="ECO:0007669"/>
    <property type="project" value="TreeGrafter"/>
</dbReference>
<keyword evidence="1" id="KW-0963">Cytoplasm</keyword>
<evidence type="ECO:0000256" key="3">
    <source>
        <dbReference type="ARBA" id="ARBA00022679"/>
    </source>
</evidence>
<keyword evidence="2" id="KW-0698">rRNA processing</keyword>
<evidence type="ECO:0000256" key="2">
    <source>
        <dbReference type="ARBA" id="ARBA00022552"/>
    </source>
</evidence>
<evidence type="ECO:0000256" key="1">
    <source>
        <dbReference type="ARBA" id="ARBA00022490"/>
    </source>
</evidence>
<dbReference type="InterPro" id="IPR029063">
    <property type="entry name" value="SAM-dependent_MTases_sf"/>
</dbReference>
<dbReference type="Pfam" id="PF02527">
    <property type="entry name" value="GidB"/>
    <property type="match status" value="1"/>
</dbReference>
<dbReference type="EMBL" id="UINC01152355">
    <property type="protein sequence ID" value="SVD46496.1"/>
    <property type="molecule type" value="Genomic_DNA"/>
</dbReference>
<proteinExistence type="inferred from homology"/>
<dbReference type="GO" id="GO:0005829">
    <property type="term" value="C:cytosol"/>
    <property type="evidence" value="ECO:0007669"/>
    <property type="project" value="TreeGrafter"/>
</dbReference>
<gene>
    <name evidence="4" type="ORF">METZ01_LOCUS399350</name>
</gene>
<accession>A0A382VIY4</accession>
<dbReference type="Gene3D" id="3.40.50.150">
    <property type="entry name" value="Vaccinia Virus protein VP39"/>
    <property type="match status" value="1"/>
</dbReference>
<evidence type="ECO:0008006" key="5">
    <source>
        <dbReference type="Google" id="ProtNLM"/>
    </source>
</evidence>
<keyword evidence="3" id="KW-0808">Transferase</keyword>
<dbReference type="PANTHER" id="PTHR31760:SF0">
    <property type="entry name" value="S-ADENOSYL-L-METHIONINE-DEPENDENT METHYLTRANSFERASES SUPERFAMILY PROTEIN"/>
    <property type="match status" value="1"/>
</dbReference>
<name>A0A382VIY4_9ZZZZ</name>
<dbReference type="SUPFAM" id="SSF53335">
    <property type="entry name" value="S-adenosyl-L-methionine-dependent methyltransferases"/>
    <property type="match status" value="1"/>
</dbReference>
<reference evidence="4" key="1">
    <citation type="submission" date="2018-05" db="EMBL/GenBank/DDBJ databases">
        <authorList>
            <person name="Lanie J.A."/>
            <person name="Ng W.-L."/>
            <person name="Kazmierczak K.M."/>
            <person name="Andrzejewski T.M."/>
            <person name="Davidsen T.M."/>
            <person name="Wayne K.J."/>
            <person name="Tettelin H."/>
            <person name="Glass J.I."/>
            <person name="Rusch D."/>
            <person name="Podicherti R."/>
            <person name="Tsui H.-C.T."/>
            <person name="Winkler M.E."/>
        </authorList>
    </citation>
    <scope>NUCLEOTIDE SEQUENCE</scope>
</reference>
<sequence>MQGPILHILQDPRLGLDIEASLVVSRIEQYLQLLLKWNQKINLTAEKDPEEILKKHVFDSLQYSRAIELGFRVMDIGSGAGFPGIPIKIIFPELQLVLVESQRKRCSFLETVVRDLEMEQVKVFNARAEDIPGNQAGQFDLVVFRAVLGVQECLNLSERFLPSGGRVVLKKNPRENLKRMVSNPRFLLQKEVSITSYHGVVSNLLVFEKCST</sequence>
<dbReference type="AlphaFoldDB" id="A0A382VIY4"/>
<protein>
    <recommendedName>
        <fullName evidence="5">Ribosomal RNA small subunit methyltransferase G</fullName>
    </recommendedName>
</protein>